<evidence type="ECO:0000313" key="1">
    <source>
        <dbReference type="EMBL" id="TYO65408.1"/>
    </source>
</evidence>
<keyword evidence="2" id="KW-1185">Reference proteome</keyword>
<name>A0A5S4YMR2_9BRAD</name>
<accession>A0A5S4YMR2</accession>
<comment type="caution">
    <text evidence="1">The sequence shown here is derived from an EMBL/GenBank/DDBJ whole genome shotgun (WGS) entry which is preliminary data.</text>
</comment>
<dbReference type="EMBL" id="VSTH01000051">
    <property type="protein sequence ID" value="TYO65408.1"/>
    <property type="molecule type" value="Genomic_DNA"/>
</dbReference>
<evidence type="ECO:0000313" key="2">
    <source>
        <dbReference type="Proteomes" id="UP000324797"/>
    </source>
</evidence>
<proteinExistence type="predicted"/>
<reference evidence="1 2" key="1">
    <citation type="submission" date="2019-08" db="EMBL/GenBank/DDBJ databases">
        <title>Bradyrhizobium hipponensis sp. nov., a rhizobium isolated from a Lupinus angustifolius root nodule in Tunisia.</title>
        <authorList>
            <person name="Off K."/>
            <person name="Rejili M."/>
            <person name="Mars M."/>
            <person name="Brachmann A."/>
            <person name="Marin M."/>
        </authorList>
    </citation>
    <scope>NUCLEOTIDE SEQUENCE [LARGE SCALE GENOMIC DNA]</scope>
    <source>
        <strain evidence="2">aSej3</strain>
    </source>
</reference>
<protein>
    <recommendedName>
        <fullName evidence="3">DUF2188 domain-containing protein</fullName>
    </recommendedName>
</protein>
<sequence length="59" mass="6482">MSEAEPQGSTIIHHHPGCDAYDAGWYIVWLEPDGTSFDTIGPFDTDAEAARILEETSTE</sequence>
<dbReference type="AlphaFoldDB" id="A0A5S4YMR2"/>
<gene>
    <name evidence="1" type="ORF">FXV83_15850</name>
</gene>
<organism evidence="1 2">
    <name type="scientific">Bradyrhizobium hipponense</name>
    <dbReference type="NCBI Taxonomy" id="2605638"/>
    <lineage>
        <taxon>Bacteria</taxon>
        <taxon>Pseudomonadati</taxon>
        <taxon>Pseudomonadota</taxon>
        <taxon>Alphaproteobacteria</taxon>
        <taxon>Hyphomicrobiales</taxon>
        <taxon>Nitrobacteraceae</taxon>
        <taxon>Bradyrhizobium</taxon>
    </lineage>
</organism>
<evidence type="ECO:0008006" key="3">
    <source>
        <dbReference type="Google" id="ProtNLM"/>
    </source>
</evidence>
<dbReference type="Proteomes" id="UP000324797">
    <property type="component" value="Unassembled WGS sequence"/>
</dbReference>
<dbReference type="RefSeq" id="WP_148740342.1">
    <property type="nucleotide sequence ID" value="NZ_VSTH01000051.1"/>
</dbReference>